<dbReference type="InterPro" id="IPR025997">
    <property type="entry name" value="SBP_2_dom"/>
</dbReference>
<keyword evidence="3 4" id="KW-0732">Signal</keyword>
<dbReference type="CDD" id="cd06306">
    <property type="entry name" value="PBP1_TorT-like"/>
    <property type="match status" value="1"/>
</dbReference>
<dbReference type="PANTHER" id="PTHR46847:SF1">
    <property type="entry name" value="D-ALLOSE-BINDING PERIPLASMIC PROTEIN-RELATED"/>
    <property type="match status" value="1"/>
</dbReference>
<dbReference type="PANTHER" id="PTHR46847">
    <property type="entry name" value="D-ALLOSE-BINDING PERIPLASMIC PROTEIN-RELATED"/>
    <property type="match status" value="1"/>
</dbReference>
<dbReference type="EMBL" id="CP146069">
    <property type="protein sequence ID" value="WWR48109.1"/>
    <property type="molecule type" value="Genomic_DNA"/>
</dbReference>
<evidence type="ECO:0000256" key="1">
    <source>
        <dbReference type="ARBA" id="ARBA00004196"/>
    </source>
</evidence>
<dbReference type="Proteomes" id="UP001364156">
    <property type="component" value="Chromosome"/>
</dbReference>
<accession>A0ABZ2HMT3</accession>
<dbReference type="RefSeq" id="WP_338550932.1">
    <property type="nucleotide sequence ID" value="NZ_CP146069.1"/>
</dbReference>
<protein>
    <submittedName>
        <fullName evidence="6">TMAO reductase system periplasmic protein TorT</fullName>
    </submittedName>
</protein>
<dbReference type="NCBIfam" id="NF008185">
    <property type="entry name" value="PRK10936.1"/>
    <property type="match status" value="1"/>
</dbReference>
<evidence type="ECO:0000256" key="4">
    <source>
        <dbReference type="SAM" id="SignalP"/>
    </source>
</evidence>
<dbReference type="InterPro" id="IPR028082">
    <property type="entry name" value="Peripla_BP_I"/>
</dbReference>
<feature type="domain" description="Periplasmic binding protein" evidence="5">
    <location>
        <begin position="64"/>
        <end position="322"/>
    </location>
</feature>
<evidence type="ECO:0000313" key="6">
    <source>
        <dbReference type="EMBL" id="WWR48109.1"/>
    </source>
</evidence>
<comment type="similarity">
    <text evidence="2">Belongs to the bacterial solute-binding protein 2 family.</text>
</comment>
<comment type="subcellular location">
    <subcellularLocation>
        <location evidence="1">Cell envelope</location>
    </subcellularLocation>
</comment>
<name>A0ABZ2HMT3_9RHOB</name>
<gene>
    <name evidence="6" type="primary">torT</name>
    <name evidence="6" type="ORF">RZ517_08050</name>
</gene>
<proteinExistence type="inferred from homology"/>
<evidence type="ECO:0000259" key="5">
    <source>
        <dbReference type="Pfam" id="PF13407"/>
    </source>
</evidence>
<keyword evidence="7" id="KW-1185">Reference proteome</keyword>
<evidence type="ECO:0000256" key="3">
    <source>
        <dbReference type="ARBA" id="ARBA00022729"/>
    </source>
</evidence>
<dbReference type="Gene3D" id="3.40.50.2300">
    <property type="match status" value="2"/>
</dbReference>
<organism evidence="6 7">
    <name type="scientific">Roseovarius phycicola</name>
    <dbReference type="NCBI Taxonomy" id="3080976"/>
    <lineage>
        <taxon>Bacteria</taxon>
        <taxon>Pseudomonadati</taxon>
        <taxon>Pseudomonadota</taxon>
        <taxon>Alphaproteobacteria</taxon>
        <taxon>Rhodobacterales</taxon>
        <taxon>Roseobacteraceae</taxon>
        <taxon>Roseovarius</taxon>
    </lineage>
</organism>
<evidence type="ECO:0000313" key="7">
    <source>
        <dbReference type="Proteomes" id="UP001364156"/>
    </source>
</evidence>
<dbReference type="Pfam" id="PF13407">
    <property type="entry name" value="Peripla_BP_4"/>
    <property type="match status" value="1"/>
</dbReference>
<dbReference type="SUPFAM" id="SSF53822">
    <property type="entry name" value="Periplasmic binding protein-like I"/>
    <property type="match status" value="1"/>
</dbReference>
<reference evidence="6 7" key="1">
    <citation type="submission" date="2023-10" db="EMBL/GenBank/DDBJ databases">
        <title>Roseovarius strain S88 nov., isolated from a marine algae.</title>
        <authorList>
            <person name="Lee M.W."/>
            <person name="Lee J.K."/>
            <person name="Kim J.M."/>
            <person name="Choi D.G."/>
            <person name="Baek J.H."/>
            <person name="Bayburt H."/>
            <person name="Jung J.J."/>
            <person name="Han D.M."/>
            <person name="Jeon C.O."/>
        </authorList>
    </citation>
    <scope>NUCLEOTIDE SEQUENCE [LARGE SCALE GENOMIC DNA]</scope>
    <source>
        <strain evidence="6 7">S88</strain>
    </source>
</reference>
<feature type="chain" id="PRO_5047314595" evidence="4">
    <location>
        <begin position="26"/>
        <end position="360"/>
    </location>
</feature>
<sequence>MKIMNKSLRFAAIAGLALSLGGAAAAGDTWEWWPNSAEKISGDVVETFDYTPRMDAPSQKWHVCVLLPHLKDTWWVGIGVGAMKEAERQGIKASLFQAGGYTELNKQLSQFDDCVALGVDAILIAAISEGALKPKIEAAREKGVKLVAVGNPMSDDVTLDSAVFGDYNIDAEVAGKALVEHYEAMGKESARVINFAGVAGAGWAEQAAQGWTNAFEGTSVELVEHKYGETGKSTQLKLVEDTIQTYDDIDAYVGVAVMAEVAPDVLEEAGMAGNVDILAFYMSEGALNGVIDGSVLGVASNPMVVESAVAMDTAIRLLEGEEVPGRMRLPPVWIDKQFVETQDMSKFTPPDGWEVIYTVE</sequence>
<evidence type="ECO:0000256" key="2">
    <source>
        <dbReference type="ARBA" id="ARBA00007639"/>
    </source>
</evidence>
<feature type="signal peptide" evidence="4">
    <location>
        <begin position="1"/>
        <end position="25"/>
    </location>
</feature>